<dbReference type="Gene3D" id="3.90.1340.10">
    <property type="entry name" value="Phage tail collar domain"/>
    <property type="match status" value="1"/>
</dbReference>
<evidence type="ECO:0000259" key="1">
    <source>
        <dbReference type="Pfam" id="PF07484"/>
    </source>
</evidence>
<dbReference type="RefSeq" id="WP_114790107.1">
    <property type="nucleotide sequence ID" value="NZ_CP139960.1"/>
</dbReference>
<proteinExistence type="predicted"/>
<gene>
    <name evidence="2" type="ORF">U0035_12425</name>
</gene>
<dbReference type="SUPFAM" id="SSF88874">
    <property type="entry name" value="Receptor-binding domain of short tail fibre protein gp12"/>
    <property type="match status" value="1"/>
</dbReference>
<feature type="domain" description="Phage tail collar" evidence="1">
    <location>
        <begin position="7"/>
        <end position="63"/>
    </location>
</feature>
<organism evidence="2 3">
    <name type="scientific">Niabella yanshanensis</name>
    <dbReference type="NCBI Taxonomy" id="577386"/>
    <lineage>
        <taxon>Bacteria</taxon>
        <taxon>Pseudomonadati</taxon>
        <taxon>Bacteroidota</taxon>
        <taxon>Chitinophagia</taxon>
        <taxon>Chitinophagales</taxon>
        <taxon>Chitinophagaceae</taxon>
        <taxon>Niabella</taxon>
    </lineage>
</organism>
<evidence type="ECO:0000313" key="2">
    <source>
        <dbReference type="EMBL" id="WQD36472.1"/>
    </source>
</evidence>
<reference evidence="2 3" key="1">
    <citation type="submission" date="2023-12" db="EMBL/GenBank/DDBJ databases">
        <title>Genome sequencing and assembly of bacterial species from a model synthetic community.</title>
        <authorList>
            <person name="Hogle S.L."/>
        </authorList>
    </citation>
    <scope>NUCLEOTIDE SEQUENCE [LARGE SCALE GENOMIC DNA]</scope>
    <source>
        <strain evidence="2 3">HAMBI_3031</strain>
    </source>
</reference>
<dbReference type="Proteomes" id="UP001325680">
    <property type="component" value="Chromosome"/>
</dbReference>
<evidence type="ECO:0000313" key="3">
    <source>
        <dbReference type="Proteomes" id="UP001325680"/>
    </source>
</evidence>
<sequence length="172" mass="18135">MLVPFVGMICIFGFNFPPRGWAYCNGQILSLQQNTQLFALIGTQYGGDGQTTFALPDLRGRAPVSQENASGAVGMQEGVPNGTLLLSNLPAHNHLVNASSAAGDTAVPAGAFRANTGVFDKEYKTTVTAPATVQMNASMVSYTGSNTAFSIMQPSLALNYCIAMEGVFPQFD</sequence>
<dbReference type="InterPro" id="IPR011083">
    <property type="entry name" value="Phage_tail_collar_dom"/>
</dbReference>
<dbReference type="EMBL" id="CP139960">
    <property type="protein sequence ID" value="WQD36472.1"/>
    <property type="molecule type" value="Genomic_DNA"/>
</dbReference>
<keyword evidence="3" id="KW-1185">Reference proteome</keyword>
<protein>
    <submittedName>
        <fullName evidence="2">Tail fiber protein</fullName>
    </submittedName>
</protein>
<dbReference type="Pfam" id="PF07484">
    <property type="entry name" value="Collar"/>
    <property type="match status" value="1"/>
</dbReference>
<accession>A0ABZ0VZV2</accession>
<name>A0ABZ0VZV2_9BACT</name>
<dbReference type="InterPro" id="IPR037053">
    <property type="entry name" value="Phage_tail_collar_dom_sf"/>
</dbReference>